<keyword evidence="4" id="KW-1185">Reference proteome</keyword>
<accession>A0A923GED2</accession>
<reference evidence="2" key="2">
    <citation type="submission" date="2020-07" db="EMBL/GenBank/DDBJ databases">
        <authorList>
            <person name="Lood C."/>
            <person name="Girard L."/>
        </authorList>
    </citation>
    <scope>NUCLEOTIDE SEQUENCE</scope>
    <source>
        <strain evidence="2">RW4S2</strain>
    </source>
</reference>
<keyword evidence="1" id="KW-1133">Transmembrane helix</keyword>
<feature type="transmembrane region" description="Helical" evidence="1">
    <location>
        <begin position="12"/>
        <end position="29"/>
    </location>
</feature>
<dbReference type="Proteomes" id="UP000628137">
    <property type="component" value="Unassembled WGS sequence"/>
</dbReference>
<name>A0A923GED2_9PSED</name>
<dbReference type="EMBL" id="JABWRP020000002">
    <property type="protein sequence ID" value="MBV4540119.1"/>
    <property type="molecule type" value="Genomic_DNA"/>
</dbReference>
<sequence>MSEEQKSWLWPKYWRLIGAAVIAGSGYGAEFLPHGWWIPPVLGATLGMFFISRTFDSYLTCPGECHDWYCHEYHCKKNKPKS</sequence>
<comment type="caution">
    <text evidence="2">The sequence shown here is derived from an EMBL/GenBank/DDBJ whole genome shotgun (WGS) entry which is preliminary data.</text>
</comment>
<keyword evidence="1" id="KW-0812">Transmembrane</keyword>
<protein>
    <submittedName>
        <fullName evidence="2">Uncharacterized protein</fullName>
    </submittedName>
</protein>
<evidence type="ECO:0000313" key="4">
    <source>
        <dbReference type="Proteomes" id="UP000628137"/>
    </source>
</evidence>
<dbReference type="EMBL" id="JABWRP010000001">
    <property type="protein sequence ID" value="MBC3469203.1"/>
    <property type="molecule type" value="Genomic_DNA"/>
</dbReference>
<evidence type="ECO:0000256" key="1">
    <source>
        <dbReference type="SAM" id="Phobius"/>
    </source>
</evidence>
<dbReference type="AlphaFoldDB" id="A0A923GED2"/>
<reference evidence="3" key="3">
    <citation type="submission" date="2021-06" db="EMBL/GenBank/DDBJ databases">
        <title>Updating the genus Pseudomonas: Description of 43 new species and partition of the Pseudomonas putida group.</title>
        <authorList>
            <person name="Girard L."/>
            <person name="Lood C."/>
            <person name="Vandamme P."/>
            <person name="Rokni-Zadeh H."/>
            <person name="Van Noort V."/>
            <person name="Hofte M."/>
            <person name="Lavigne R."/>
            <person name="De Mot R."/>
        </authorList>
    </citation>
    <scope>NUCLEOTIDE SEQUENCE</scope>
    <source>
        <strain evidence="3">RW4S2</strain>
    </source>
</reference>
<organism evidence="2">
    <name type="scientific">Pseudomonas vlassakiae</name>
    <dbReference type="NCBI Taxonomy" id="485888"/>
    <lineage>
        <taxon>Bacteria</taxon>
        <taxon>Pseudomonadati</taxon>
        <taxon>Pseudomonadota</taxon>
        <taxon>Gammaproteobacteria</taxon>
        <taxon>Pseudomonadales</taxon>
        <taxon>Pseudomonadaceae</taxon>
        <taxon>Pseudomonas</taxon>
    </lineage>
</organism>
<proteinExistence type="predicted"/>
<reference evidence="2 4" key="1">
    <citation type="journal article" date="2020" name="Microorganisms">
        <title>Reliable Identification of Environmental Pseudomonas Isolates Using the rpoD Gene.</title>
        <authorList>
            <consortium name="The Broad Institute Genome Sequencing Platform"/>
            <person name="Girard L."/>
            <person name="Lood C."/>
            <person name="Rokni-Zadeh H."/>
            <person name="van Noort V."/>
            <person name="Lavigne R."/>
            <person name="De Mot R."/>
        </authorList>
    </citation>
    <scope>NUCLEOTIDE SEQUENCE</scope>
    <source>
        <strain evidence="2 4">RW4S2</strain>
    </source>
</reference>
<evidence type="ECO:0000313" key="2">
    <source>
        <dbReference type="EMBL" id="MBC3469203.1"/>
    </source>
</evidence>
<keyword evidence="1" id="KW-0472">Membrane</keyword>
<feature type="transmembrane region" description="Helical" evidence="1">
    <location>
        <begin position="35"/>
        <end position="52"/>
    </location>
</feature>
<gene>
    <name evidence="3" type="ORF">HU738_003575</name>
    <name evidence="2" type="ORF">HU738_01410</name>
</gene>
<dbReference type="RefSeq" id="WP_186601003.1">
    <property type="nucleotide sequence ID" value="NZ_JABWRP020000002.1"/>
</dbReference>
<evidence type="ECO:0000313" key="3">
    <source>
        <dbReference type="EMBL" id="MBV4540119.1"/>
    </source>
</evidence>